<dbReference type="InterPro" id="IPR011463">
    <property type="entry name" value="DUF1569"/>
</dbReference>
<organism evidence="1 2">
    <name type="scientific">Kaistella flava</name>
    <name type="common">ex Peng et al. 2021</name>
    <dbReference type="NCBI Taxonomy" id="2038776"/>
    <lineage>
        <taxon>Bacteria</taxon>
        <taxon>Pseudomonadati</taxon>
        <taxon>Bacteroidota</taxon>
        <taxon>Flavobacteriia</taxon>
        <taxon>Flavobacteriales</taxon>
        <taxon>Weeksellaceae</taxon>
        <taxon>Chryseobacterium group</taxon>
        <taxon>Kaistella</taxon>
    </lineage>
</organism>
<dbReference type="SUPFAM" id="SSF109854">
    <property type="entry name" value="DinB/YfiT-like putative metalloenzymes"/>
    <property type="match status" value="1"/>
</dbReference>
<keyword evidence="2" id="KW-1185">Reference proteome</keyword>
<dbReference type="Proteomes" id="UP000594195">
    <property type="component" value="Chromosome"/>
</dbReference>
<evidence type="ECO:0000313" key="1">
    <source>
        <dbReference type="EMBL" id="QOW09591.1"/>
    </source>
</evidence>
<dbReference type="KEGG" id="kfa:Q73A0000_04025"/>
<protein>
    <submittedName>
        <fullName evidence="1">DUF1569 domain-containing protein</fullName>
    </submittedName>
</protein>
<dbReference type="InterPro" id="IPR034660">
    <property type="entry name" value="DinB/YfiT-like"/>
</dbReference>
<dbReference type="AlphaFoldDB" id="A0A7M2Y602"/>
<dbReference type="EMBL" id="CP040442">
    <property type="protein sequence ID" value="QOW09591.1"/>
    <property type="molecule type" value="Genomic_DNA"/>
</dbReference>
<dbReference type="Gene3D" id="1.20.120.450">
    <property type="entry name" value="dinb family like domain"/>
    <property type="match status" value="1"/>
</dbReference>
<proteinExistence type="predicted"/>
<gene>
    <name evidence="1" type="ORF">Q73A0000_04025</name>
</gene>
<name>A0A7M2Y602_9FLAO</name>
<reference evidence="1 2" key="1">
    <citation type="submission" date="2019-05" db="EMBL/GenBank/DDBJ databases">
        <title>Chryseobacterium sp. isolated from King George Island, maritime Antarctica.</title>
        <authorList>
            <person name="Peng X."/>
        </authorList>
    </citation>
    <scope>NUCLEOTIDE SEQUENCE [LARGE SCALE GENOMIC DNA]</scope>
    <source>
        <strain evidence="1 2">7-3A</strain>
    </source>
</reference>
<evidence type="ECO:0000313" key="2">
    <source>
        <dbReference type="Proteomes" id="UP000594195"/>
    </source>
</evidence>
<dbReference type="Pfam" id="PF07606">
    <property type="entry name" value="DUF1569"/>
    <property type="match status" value="1"/>
</dbReference>
<dbReference type="RefSeq" id="WP_193812803.1">
    <property type="nucleotide sequence ID" value="NZ_CP040442.1"/>
</dbReference>
<accession>A0A7M2Y602</accession>
<sequence>MKTIFDKETREKLIARISKLDKNSLAQFGKMNIYQMIKHCTLYDEWILGKNKPQYQQALIGRLFGKMALKDILKDESPLKRNVPTLSFLKVIKTTDDLEAEKSKWISLIEEYDYFSNPEFIHSFFGKMTKEQIGYMAYKHIDHHLRQFGA</sequence>